<protein>
    <submittedName>
        <fullName evidence="1">Molecular chaperone</fullName>
    </submittedName>
</protein>
<accession>A0AC61D9H0</accession>
<name>A0AC61D9H0_9FIRM</name>
<keyword evidence="2" id="KW-1185">Reference proteome</keyword>
<reference evidence="1" key="1">
    <citation type="submission" date="2017-10" db="EMBL/GenBank/DDBJ databases">
        <title>Genome sequence of cellulolytic Lachnospiraceae bacterium XHS1971 isolated from hotspring sediment.</title>
        <authorList>
            <person name="Vasudevan G."/>
            <person name="Joshi A.J."/>
            <person name="Hivarkar S."/>
            <person name="Lanjekar V.B."/>
            <person name="Dhakephalkar P.K."/>
            <person name="Dagar S."/>
        </authorList>
    </citation>
    <scope>NUCLEOTIDE SEQUENCE</scope>
    <source>
        <strain evidence="1">XHS1971</strain>
    </source>
</reference>
<proteinExistence type="predicted"/>
<evidence type="ECO:0000313" key="1">
    <source>
        <dbReference type="EMBL" id="PHV69351.1"/>
    </source>
</evidence>
<dbReference type="EMBL" id="PEDL01000032">
    <property type="protein sequence ID" value="PHV69351.1"/>
    <property type="molecule type" value="Genomic_DNA"/>
</dbReference>
<organism evidence="1 2">
    <name type="scientific">Sporanaerobium hydrogeniformans</name>
    <dbReference type="NCBI Taxonomy" id="3072179"/>
    <lineage>
        <taxon>Bacteria</taxon>
        <taxon>Bacillati</taxon>
        <taxon>Bacillota</taxon>
        <taxon>Clostridia</taxon>
        <taxon>Lachnospirales</taxon>
        <taxon>Lachnospiraceae</taxon>
        <taxon>Sporanaerobium</taxon>
    </lineage>
</organism>
<sequence>MAGTIYVFKRVEKKYLLTADKYEQLLEAIEPYMMRDEYGEHTIGNIYYDTATYELISRSIEKPKYKEKLRLRSYGIPNKQDKVYLELKKKYKGTVFKRRISLTLEEAERYLEKGIRPQKENQILKELDYFIAFYKPSPKVYIAYDRTAYFGKEDNAIRITFDHNIRSRQYALNLGAGTQGEMILNKDQYLMEIKVTGAIPMWLTRILSRLEIYPSSFSKYGTIYKESILPVKEESLCLQAY</sequence>
<comment type="caution">
    <text evidence="1">The sequence shown here is derived from an EMBL/GenBank/DDBJ whole genome shotgun (WGS) entry which is preliminary data.</text>
</comment>
<gene>
    <name evidence="1" type="ORF">CS063_16305</name>
</gene>
<evidence type="ECO:0000313" key="2">
    <source>
        <dbReference type="Proteomes" id="UP000224460"/>
    </source>
</evidence>
<dbReference type="Proteomes" id="UP000224460">
    <property type="component" value="Unassembled WGS sequence"/>
</dbReference>